<keyword evidence="2" id="KW-1133">Transmembrane helix</keyword>
<keyword evidence="2" id="KW-0472">Membrane</keyword>
<proteinExistence type="predicted"/>
<evidence type="ECO:0000256" key="1">
    <source>
        <dbReference type="SAM" id="MobiDB-lite"/>
    </source>
</evidence>
<feature type="transmembrane region" description="Helical" evidence="2">
    <location>
        <begin position="564"/>
        <end position="592"/>
    </location>
</feature>
<organism evidence="3 4">
    <name type="scientific">Glutinoglossum americanum</name>
    <dbReference type="NCBI Taxonomy" id="1670608"/>
    <lineage>
        <taxon>Eukaryota</taxon>
        <taxon>Fungi</taxon>
        <taxon>Dikarya</taxon>
        <taxon>Ascomycota</taxon>
        <taxon>Pezizomycotina</taxon>
        <taxon>Geoglossomycetes</taxon>
        <taxon>Geoglossales</taxon>
        <taxon>Geoglossaceae</taxon>
        <taxon>Glutinoglossum</taxon>
    </lineage>
</organism>
<dbReference type="PANTHER" id="PTHR37544">
    <property type="entry name" value="SPRAY-RELATED"/>
    <property type="match status" value="1"/>
</dbReference>
<feature type="transmembrane region" description="Helical" evidence="2">
    <location>
        <begin position="184"/>
        <end position="205"/>
    </location>
</feature>
<feature type="transmembrane region" description="Helical" evidence="2">
    <location>
        <begin position="534"/>
        <end position="558"/>
    </location>
</feature>
<evidence type="ECO:0000256" key="2">
    <source>
        <dbReference type="SAM" id="Phobius"/>
    </source>
</evidence>
<accession>A0A9P8I718</accession>
<dbReference type="OrthoDB" id="5428901at2759"/>
<sequence>MILARRWRLREGMPAYEYNLWFDALAHEFLSQPLRISLKESAKFTTGLKIKLSLTSEQPSFVVLPLIGLTSTAMEYKPLVLRINSCGVVYPAVILLNTESQLTSVFIPSNDSPDTLCPVAEHLELYLNISVTLTSQTVPSTPASAVPTPTSSTAPLTSVANTSPTTVASSVPPDPTRRFTKLDWFLGSYLPVIIAVLYRMLWSYVYANVKLMQPFFQMNAPNGRGMQAKDLFCANYLASGAAYHPIQAMFHGDRLMLWASVSYTIAGLVGSLSSEVIAVDTKTGCSGGTGPNPCPPRLVTRLTIARLIEVMLGVTAVLAVYLTTLLHNSRSGVSSDPSSLATAASLLHHPQMLAGLRSVNCMGSKTDFANSLKNQRYRLTRYRTSTGQEYGVIPDEQQNSDLERSEKLAAKKTPTTDTPRQHSSRKRVLNIRDVVFGTFILGTLAFVIAYLKDSFYEDGFNKFMNSQSFGPKFIMASIGSLIDGHWKRIERETRVFQQYRDLAPGNAKSQGTLLQPTTSGPLTTLPYSLLHHHYFLTLISFTALLSEILIIVLAGVPYSSTQLYVAFLVSTYTSIAILGLMLLTLAVTMLWWRMGNPDIPRMPDTLGVVWSYLCWSDQMLSSFKDLSSLQQEERDKRVMGWRKRYIFGEAEMMEGVQRWVLDEDGPGE</sequence>
<feature type="transmembrane region" description="Helical" evidence="2">
    <location>
        <begin position="429"/>
        <end position="449"/>
    </location>
</feature>
<dbReference type="PANTHER" id="PTHR37544:SF3">
    <property type="entry name" value="SPRAY"/>
    <property type="match status" value="1"/>
</dbReference>
<dbReference type="AlphaFoldDB" id="A0A9P8I718"/>
<feature type="compositionally biased region" description="Low complexity" evidence="1">
    <location>
        <begin position="140"/>
        <end position="160"/>
    </location>
</feature>
<protein>
    <submittedName>
        <fullName evidence="3">Uncharacterized protein</fullName>
    </submittedName>
</protein>
<reference evidence="3" key="1">
    <citation type="submission" date="2021-03" db="EMBL/GenBank/DDBJ databases">
        <title>Comparative genomics and phylogenomic investigation of the class Geoglossomycetes provide insights into ecological specialization and systematics.</title>
        <authorList>
            <person name="Melie T."/>
            <person name="Pirro S."/>
            <person name="Miller A.N."/>
            <person name="Quandt A."/>
        </authorList>
    </citation>
    <scope>NUCLEOTIDE SEQUENCE</scope>
    <source>
        <strain evidence="3">GBOQ0MN5Z8</strain>
    </source>
</reference>
<feature type="region of interest" description="Disordered" evidence="1">
    <location>
        <begin position="140"/>
        <end position="172"/>
    </location>
</feature>
<comment type="caution">
    <text evidence="3">The sequence shown here is derived from an EMBL/GenBank/DDBJ whole genome shotgun (WGS) entry which is preliminary data.</text>
</comment>
<dbReference type="EMBL" id="JAGHQL010000198">
    <property type="protein sequence ID" value="KAH0536541.1"/>
    <property type="molecule type" value="Genomic_DNA"/>
</dbReference>
<keyword evidence="4" id="KW-1185">Reference proteome</keyword>
<name>A0A9P8I718_9PEZI</name>
<dbReference type="InterPro" id="IPR021840">
    <property type="entry name" value="DUF3433"/>
</dbReference>
<evidence type="ECO:0000313" key="3">
    <source>
        <dbReference type="EMBL" id="KAH0536541.1"/>
    </source>
</evidence>
<keyword evidence="2" id="KW-0812">Transmembrane</keyword>
<evidence type="ECO:0000313" key="4">
    <source>
        <dbReference type="Proteomes" id="UP000698800"/>
    </source>
</evidence>
<dbReference type="Pfam" id="PF11915">
    <property type="entry name" value="DUF3433"/>
    <property type="match status" value="2"/>
</dbReference>
<dbReference type="Proteomes" id="UP000698800">
    <property type="component" value="Unassembled WGS sequence"/>
</dbReference>
<feature type="region of interest" description="Disordered" evidence="1">
    <location>
        <begin position="392"/>
        <end position="424"/>
    </location>
</feature>
<gene>
    <name evidence="3" type="ORF">FGG08_006591</name>
</gene>